<dbReference type="EMBL" id="JAIZAY010000004">
    <property type="protein sequence ID" value="KAJ8043241.1"/>
    <property type="molecule type" value="Genomic_DNA"/>
</dbReference>
<evidence type="ECO:0000313" key="1">
    <source>
        <dbReference type="EMBL" id="KAJ8043241.1"/>
    </source>
</evidence>
<reference evidence="1" key="1">
    <citation type="submission" date="2021-10" db="EMBL/GenBank/DDBJ databases">
        <title>Tropical sea cucumber genome reveals ecological adaptation and Cuvierian tubules defense mechanism.</title>
        <authorList>
            <person name="Chen T."/>
        </authorList>
    </citation>
    <scope>NUCLEOTIDE SEQUENCE</scope>
    <source>
        <strain evidence="1">Nanhai2018</strain>
        <tissue evidence="1">Muscle</tissue>
    </source>
</reference>
<evidence type="ECO:0000313" key="2">
    <source>
        <dbReference type="Proteomes" id="UP001152320"/>
    </source>
</evidence>
<proteinExistence type="predicted"/>
<protein>
    <submittedName>
        <fullName evidence="1">Uncharacterized protein</fullName>
    </submittedName>
</protein>
<dbReference type="Gene3D" id="2.80.10.70">
    <property type="entry name" value="Spindlin/Ssty"/>
    <property type="match status" value="1"/>
</dbReference>
<name>A0A9Q1CDA7_HOLLE</name>
<dbReference type="AlphaFoldDB" id="A0A9Q1CDA7"/>
<sequence>MIQNQLIQLPKQKQASVQRKEDKARNEMIDLTNKISQIGGVWTLGNFKSKYALIPDKEKENAIKIQLQFQKKVLKTPAPPNLFFMSEKGIKNSSEKLEANLLAVLHNADLPPPFEGQQRRTQITYNKNEDIERKVEKTKKEFVRKLHEQKQKFLQEKAKLALPHFQKYPDSLIGKHINHKFRNPDGTMEWYPGKVLKIAKPNGDPLKIQFEIIYNGYSEPWGFNLLQDLKRGDIILVD</sequence>
<comment type="caution">
    <text evidence="1">The sequence shown here is derived from an EMBL/GenBank/DDBJ whole genome shotgun (WGS) entry which is preliminary data.</text>
</comment>
<organism evidence="1 2">
    <name type="scientific">Holothuria leucospilota</name>
    <name type="common">Black long sea cucumber</name>
    <name type="synonym">Mertensiothuria leucospilota</name>
    <dbReference type="NCBI Taxonomy" id="206669"/>
    <lineage>
        <taxon>Eukaryota</taxon>
        <taxon>Metazoa</taxon>
        <taxon>Echinodermata</taxon>
        <taxon>Eleutherozoa</taxon>
        <taxon>Echinozoa</taxon>
        <taxon>Holothuroidea</taxon>
        <taxon>Aspidochirotacea</taxon>
        <taxon>Aspidochirotida</taxon>
        <taxon>Holothuriidae</taxon>
        <taxon>Holothuria</taxon>
    </lineage>
</organism>
<dbReference type="InterPro" id="IPR042567">
    <property type="entry name" value="SPIN/Ssty_sf"/>
</dbReference>
<dbReference type="Proteomes" id="UP001152320">
    <property type="component" value="Chromosome 4"/>
</dbReference>
<accession>A0A9Q1CDA7</accession>
<gene>
    <name evidence="1" type="ORF">HOLleu_10239</name>
</gene>
<keyword evidence="2" id="KW-1185">Reference proteome</keyword>